<feature type="short sequence motif" description="Q motif" evidence="6">
    <location>
        <begin position="10"/>
        <end position="38"/>
    </location>
</feature>
<evidence type="ECO:0000259" key="11">
    <source>
        <dbReference type="PROSITE" id="PS51194"/>
    </source>
</evidence>
<dbReference type="InterPro" id="IPR050079">
    <property type="entry name" value="DEAD_box_RNA_helicase"/>
</dbReference>
<dbReference type="InterPro" id="IPR000629">
    <property type="entry name" value="RNA-helicase_DEAD-box_CS"/>
</dbReference>
<keyword evidence="9" id="KW-0732">Signal</keyword>
<feature type="chain" id="PRO_5021865710" evidence="9">
    <location>
        <begin position="25"/>
        <end position="433"/>
    </location>
</feature>
<evidence type="ECO:0000259" key="10">
    <source>
        <dbReference type="PROSITE" id="PS51192"/>
    </source>
</evidence>
<dbReference type="PROSITE" id="PS51192">
    <property type="entry name" value="HELICASE_ATP_BIND_1"/>
    <property type="match status" value="1"/>
</dbReference>
<dbReference type="PANTHER" id="PTHR47959:SF13">
    <property type="entry name" value="ATP-DEPENDENT RNA HELICASE RHLE"/>
    <property type="match status" value="1"/>
</dbReference>
<dbReference type="GO" id="GO:0005829">
    <property type="term" value="C:cytosol"/>
    <property type="evidence" value="ECO:0007669"/>
    <property type="project" value="TreeGrafter"/>
</dbReference>
<dbReference type="CDD" id="cd00268">
    <property type="entry name" value="DEADc"/>
    <property type="match status" value="1"/>
</dbReference>
<feature type="signal peptide" evidence="9">
    <location>
        <begin position="1"/>
        <end position="24"/>
    </location>
</feature>
<keyword evidence="4 7" id="KW-0067">ATP-binding</keyword>
<dbReference type="PROSITE" id="PS51195">
    <property type="entry name" value="Q_MOTIF"/>
    <property type="match status" value="1"/>
</dbReference>
<feature type="compositionally biased region" description="Basic residues" evidence="8">
    <location>
        <begin position="410"/>
        <end position="419"/>
    </location>
</feature>
<name>A0A562ZTN9_9BURK</name>
<dbReference type="PROSITE" id="PS51194">
    <property type="entry name" value="HELICASE_CTER"/>
    <property type="match status" value="1"/>
</dbReference>
<dbReference type="Proteomes" id="UP000318199">
    <property type="component" value="Unassembled WGS sequence"/>
</dbReference>
<accession>A0A562ZTN9</accession>
<evidence type="ECO:0000256" key="6">
    <source>
        <dbReference type="PROSITE-ProRule" id="PRU00552"/>
    </source>
</evidence>
<feature type="domain" description="Helicase ATP-binding" evidence="10">
    <location>
        <begin position="41"/>
        <end position="217"/>
    </location>
</feature>
<feature type="compositionally biased region" description="Low complexity" evidence="8">
    <location>
        <begin position="422"/>
        <end position="433"/>
    </location>
</feature>
<evidence type="ECO:0000256" key="8">
    <source>
        <dbReference type="SAM" id="MobiDB-lite"/>
    </source>
</evidence>
<dbReference type="InterPro" id="IPR044742">
    <property type="entry name" value="DEAD/DEAH_RhlB"/>
</dbReference>
<keyword evidence="2 7" id="KW-0378">Hydrolase</keyword>
<keyword evidence="3 7" id="KW-0347">Helicase</keyword>
<evidence type="ECO:0000256" key="1">
    <source>
        <dbReference type="ARBA" id="ARBA00022741"/>
    </source>
</evidence>
<dbReference type="SUPFAM" id="SSF52540">
    <property type="entry name" value="P-loop containing nucleoside triphosphate hydrolases"/>
    <property type="match status" value="1"/>
</dbReference>
<dbReference type="InterPro" id="IPR001650">
    <property type="entry name" value="Helicase_C-like"/>
</dbReference>
<feature type="region of interest" description="Disordered" evidence="8">
    <location>
        <begin position="377"/>
        <end position="433"/>
    </location>
</feature>
<sequence>MAARASLPLVPFTRLGLSPPLALAAQQLGFAAPTPVQQEAIPPILRGADLLGEAPTGSGKTAAYALPLLQRLQEGRQFTPRRVRALLLVPTRELAAQVGEVLRSLAEGLHPSLKTAIVFGGVSINPQMLALRGGADVVVATPGRLLDLVDSNALRLGAVATLVLDEADRLLDLGFADELRRVLALLPAERQNLFFSATFPPDVQALADTLLRDPVRVQIAAAEGNAPVIAQQAIAVDPARRTELLRHLIKTNGWRQTLVFVATQYAAEHVAEKLYKKGLYATAFHGDLSQGARKTVLAEFKAKRWDVLVTTDLAARGIDIPQMPVVVNYDLPRSAVQYVHRIGRTGRAGASGVAVSFVSAETEAHFRLIEKRQGLSLPREEVPGFEPAQRPEGEALRTPPGATDGSGGIKGKRPSKKDKLRAAAARNATGAKP</sequence>
<dbReference type="OrthoDB" id="8520957at2"/>
<keyword evidence="14" id="KW-1185">Reference proteome</keyword>
<gene>
    <name evidence="13" type="ORF">FN976_08940</name>
</gene>
<proteinExistence type="inferred from homology"/>
<reference evidence="13 14" key="1">
    <citation type="submission" date="2019-07" db="EMBL/GenBank/DDBJ databases">
        <title>Caenimonas sedimenti sp. nov., isolated from activated sludge.</title>
        <authorList>
            <person name="Xu J."/>
        </authorList>
    </citation>
    <scope>NUCLEOTIDE SEQUENCE [LARGE SCALE GENOMIC DNA]</scope>
    <source>
        <strain evidence="13 14">HX-9-20</strain>
    </source>
</reference>
<dbReference type="Gene3D" id="3.40.50.300">
    <property type="entry name" value="P-loop containing nucleotide triphosphate hydrolases"/>
    <property type="match status" value="2"/>
</dbReference>
<comment type="caution">
    <text evidence="13">The sequence shown here is derived from an EMBL/GenBank/DDBJ whole genome shotgun (WGS) entry which is preliminary data.</text>
</comment>
<evidence type="ECO:0000313" key="14">
    <source>
        <dbReference type="Proteomes" id="UP000318199"/>
    </source>
</evidence>
<evidence type="ECO:0000256" key="5">
    <source>
        <dbReference type="ARBA" id="ARBA00038437"/>
    </source>
</evidence>
<evidence type="ECO:0000256" key="2">
    <source>
        <dbReference type="ARBA" id="ARBA00022801"/>
    </source>
</evidence>
<comment type="similarity">
    <text evidence="5 7">Belongs to the DEAD box helicase family.</text>
</comment>
<dbReference type="GO" id="GO:0005524">
    <property type="term" value="F:ATP binding"/>
    <property type="evidence" value="ECO:0007669"/>
    <property type="project" value="UniProtKB-KW"/>
</dbReference>
<evidence type="ECO:0000313" key="13">
    <source>
        <dbReference type="EMBL" id="TWO71726.1"/>
    </source>
</evidence>
<evidence type="ECO:0000256" key="9">
    <source>
        <dbReference type="SAM" id="SignalP"/>
    </source>
</evidence>
<keyword evidence="1 7" id="KW-0547">Nucleotide-binding</keyword>
<evidence type="ECO:0000256" key="7">
    <source>
        <dbReference type="RuleBase" id="RU000492"/>
    </source>
</evidence>
<organism evidence="13 14">
    <name type="scientific">Caenimonas sedimenti</name>
    <dbReference type="NCBI Taxonomy" id="2596921"/>
    <lineage>
        <taxon>Bacteria</taxon>
        <taxon>Pseudomonadati</taxon>
        <taxon>Pseudomonadota</taxon>
        <taxon>Betaproteobacteria</taxon>
        <taxon>Burkholderiales</taxon>
        <taxon>Comamonadaceae</taxon>
        <taxon>Caenimonas</taxon>
    </lineage>
</organism>
<dbReference type="GO" id="GO:0016787">
    <property type="term" value="F:hydrolase activity"/>
    <property type="evidence" value="ECO:0007669"/>
    <property type="project" value="UniProtKB-KW"/>
</dbReference>
<dbReference type="Pfam" id="PF00270">
    <property type="entry name" value="DEAD"/>
    <property type="match status" value="1"/>
</dbReference>
<dbReference type="InterPro" id="IPR027417">
    <property type="entry name" value="P-loop_NTPase"/>
</dbReference>
<dbReference type="PANTHER" id="PTHR47959">
    <property type="entry name" value="ATP-DEPENDENT RNA HELICASE RHLE-RELATED"/>
    <property type="match status" value="1"/>
</dbReference>
<dbReference type="SMART" id="SM00487">
    <property type="entry name" value="DEXDc"/>
    <property type="match status" value="1"/>
</dbReference>
<dbReference type="EMBL" id="VOBQ01000006">
    <property type="protein sequence ID" value="TWO71726.1"/>
    <property type="molecule type" value="Genomic_DNA"/>
</dbReference>
<dbReference type="CDD" id="cd18787">
    <property type="entry name" value="SF2_C_DEAD"/>
    <property type="match status" value="1"/>
</dbReference>
<dbReference type="SMART" id="SM00490">
    <property type="entry name" value="HELICc"/>
    <property type="match status" value="1"/>
</dbReference>
<feature type="domain" description="Helicase C-terminal" evidence="11">
    <location>
        <begin position="243"/>
        <end position="390"/>
    </location>
</feature>
<evidence type="ECO:0000256" key="4">
    <source>
        <dbReference type="ARBA" id="ARBA00022840"/>
    </source>
</evidence>
<dbReference type="GO" id="GO:0003724">
    <property type="term" value="F:RNA helicase activity"/>
    <property type="evidence" value="ECO:0007669"/>
    <property type="project" value="InterPro"/>
</dbReference>
<evidence type="ECO:0000256" key="3">
    <source>
        <dbReference type="ARBA" id="ARBA00022806"/>
    </source>
</evidence>
<dbReference type="Pfam" id="PF00271">
    <property type="entry name" value="Helicase_C"/>
    <property type="match status" value="1"/>
</dbReference>
<dbReference type="GO" id="GO:0003676">
    <property type="term" value="F:nucleic acid binding"/>
    <property type="evidence" value="ECO:0007669"/>
    <property type="project" value="InterPro"/>
</dbReference>
<evidence type="ECO:0000259" key="12">
    <source>
        <dbReference type="PROSITE" id="PS51195"/>
    </source>
</evidence>
<dbReference type="InterPro" id="IPR014014">
    <property type="entry name" value="RNA_helicase_DEAD_Q_motif"/>
</dbReference>
<dbReference type="PROSITE" id="PS00039">
    <property type="entry name" value="DEAD_ATP_HELICASE"/>
    <property type="match status" value="1"/>
</dbReference>
<dbReference type="InterPro" id="IPR014001">
    <property type="entry name" value="Helicase_ATP-bd"/>
</dbReference>
<dbReference type="AlphaFoldDB" id="A0A562ZTN9"/>
<protein>
    <submittedName>
        <fullName evidence="13">DEAD/DEAH box helicase</fullName>
    </submittedName>
</protein>
<feature type="domain" description="DEAD-box RNA helicase Q" evidence="12">
    <location>
        <begin position="10"/>
        <end position="38"/>
    </location>
</feature>
<dbReference type="InterPro" id="IPR011545">
    <property type="entry name" value="DEAD/DEAH_box_helicase_dom"/>
</dbReference>